<evidence type="ECO:0000256" key="3">
    <source>
        <dbReference type="ARBA" id="ARBA00004906"/>
    </source>
</evidence>
<keyword evidence="9" id="KW-0833">Ubl conjugation pathway</keyword>
<dbReference type="EC" id="2.3.2.27" evidence="4"/>
<feature type="transmembrane region" description="Helical" evidence="15">
    <location>
        <begin position="41"/>
        <end position="63"/>
    </location>
</feature>
<keyword evidence="11 15" id="KW-1133">Transmembrane helix</keyword>
<dbReference type="InterPro" id="IPR013083">
    <property type="entry name" value="Znf_RING/FYVE/PHD"/>
</dbReference>
<sequence>MDIGGGSGLSLLRLAEAASVSSSGSSAPAASFHSSANTSLPILVIAILGIAATIFLLVSYYVFVIKCCLNWQRIDLLGRFSVSQRHRGNRGHQFLLHSPEAESRGLDEAVIRSIPIFQYKSKGKLSRDLDSNCECAVCLNEFQEDEKCRVIPNCNHVFHIDCIDIWLQNNANCPLCRTSVSAWRTTATAFDMESQIVASSQSPQDPVNINSDEAYVVIDLGEPSSNPAAISGKDIGSNRKDLLPKRSSLEDESIDTIGLRLLPRLEPVQPIRRSISMDSAKDRQLLLAVQEIVQQRRKHRELQKSLSSFSFSPIERSYSGSGGSSSTLRRTFFSFGHGRASRSAVQPLCLELEA</sequence>
<comment type="subcellular location">
    <subcellularLocation>
        <location evidence="2">Membrane</location>
        <topology evidence="2">Single-pass membrane protein</topology>
    </subcellularLocation>
</comment>
<evidence type="ECO:0000256" key="13">
    <source>
        <dbReference type="ARBA" id="ARBA00024209"/>
    </source>
</evidence>
<dbReference type="GO" id="GO:0008270">
    <property type="term" value="F:zinc ion binding"/>
    <property type="evidence" value="ECO:0007669"/>
    <property type="project" value="UniProtKB-KW"/>
</dbReference>
<comment type="caution">
    <text evidence="17">The sequence shown here is derived from an EMBL/GenBank/DDBJ whole genome shotgun (WGS) entry which is preliminary data.</text>
</comment>
<comment type="similarity">
    <text evidence="13">Belongs to the RING-type zinc finger family. ATL subfamily.</text>
</comment>
<evidence type="ECO:0000256" key="9">
    <source>
        <dbReference type="ARBA" id="ARBA00022786"/>
    </source>
</evidence>
<dbReference type="AlphaFoldDB" id="A0AAN7RJQ7"/>
<evidence type="ECO:0000256" key="12">
    <source>
        <dbReference type="ARBA" id="ARBA00023136"/>
    </source>
</evidence>
<evidence type="ECO:0000256" key="11">
    <source>
        <dbReference type="ARBA" id="ARBA00022989"/>
    </source>
</evidence>
<dbReference type="Gene3D" id="3.30.40.10">
    <property type="entry name" value="Zinc/RING finger domain, C3HC4 (zinc finger)"/>
    <property type="match status" value="1"/>
</dbReference>
<dbReference type="EMBL" id="JAXQNO010000003">
    <property type="protein sequence ID" value="KAK4800611.1"/>
    <property type="molecule type" value="Genomic_DNA"/>
</dbReference>
<evidence type="ECO:0000256" key="1">
    <source>
        <dbReference type="ARBA" id="ARBA00000900"/>
    </source>
</evidence>
<evidence type="ECO:0000256" key="14">
    <source>
        <dbReference type="PROSITE-ProRule" id="PRU00175"/>
    </source>
</evidence>
<protein>
    <recommendedName>
        <fullName evidence="4">RING-type E3 ubiquitin transferase</fullName>
        <ecNumber evidence="4">2.3.2.27</ecNumber>
    </recommendedName>
</protein>
<evidence type="ECO:0000256" key="10">
    <source>
        <dbReference type="ARBA" id="ARBA00022833"/>
    </source>
</evidence>
<evidence type="ECO:0000313" key="17">
    <source>
        <dbReference type="EMBL" id="KAK4800611.1"/>
    </source>
</evidence>
<evidence type="ECO:0000256" key="2">
    <source>
        <dbReference type="ARBA" id="ARBA00004167"/>
    </source>
</evidence>
<dbReference type="SUPFAM" id="SSF57850">
    <property type="entry name" value="RING/U-box"/>
    <property type="match status" value="1"/>
</dbReference>
<keyword evidence="10" id="KW-0862">Zinc</keyword>
<keyword evidence="18" id="KW-1185">Reference proteome</keyword>
<dbReference type="Pfam" id="PF13639">
    <property type="entry name" value="zf-RING_2"/>
    <property type="match status" value="1"/>
</dbReference>
<comment type="catalytic activity">
    <reaction evidence="1">
        <text>S-ubiquitinyl-[E2 ubiquitin-conjugating enzyme]-L-cysteine + [acceptor protein]-L-lysine = [E2 ubiquitin-conjugating enzyme]-L-cysteine + N(6)-ubiquitinyl-[acceptor protein]-L-lysine.</text>
        <dbReference type="EC" id="2.3.2.27"/>
    </reaction>
</comment>
<dbReference type="GO" id="GO:0016567">
    <property type="term" value="P:protein ubiquitination"/>
    <property type="evidence" value="ECO:0007669"/>
    <property type="project" value="InterPro"/>
</dbReference>
<evidence type="ECO:0000259" key="16">
    <source>
        <dbReference type="PROSITE" id="PS50089"/>
    </source>
</evidence>
<organism evidence="17 18">
    <name type="scientific">Trapa natans</name>
    <name type="common">Water chestnut</name>
    <dbReference type="NCBI Taxonomy" id="22666"/>
    <lineage>
        <taxon>Eukaryota</taxon>
        <taxon>Viridiplantae</taxon>
        <taxon>Streptophyta</taxon>
        <taxon>Embryophyta</taxon>
        <taxon>Tracheophyta</taxon>
        <taxon>Spermatophyta</taxon>
        <taxon>Magnoliopsida</taxon>
        <taxon>eudicotyledons</taxon>
        <taxon>Gunneridae</taxon>
        <taxon>Pentapetalae</taxon>
        <taxon>rosids</taxon>
        <taxon>malvids</taxon>
        <taxon>Myrtales</taxon>
        <taxon>Lythraceae</taxon>
        <taxon>Trapa</taxon>
    </lineage>
</organism>
<dbReference type="SMART" id="SM00184">
    <property type="entry name" value="RING"/>
    <property type="match status" value="1"/>
</dbReference>
<dbReference type="FunFam" id="3.30.40.10:FF:000187">
    <property type="entry name" value="E3 ubiquitin-protein ligase ATL6"/>
    <property type="match status" value="1"/>
</dbReference>
<dbReference type="CDD" id="cd16461">
    <property type="entry name" value="RING-H2_EL5-like"/>
    <property type="match status" value="1"/>
</dbReference>
<evidence type="ECO:0000256" key="5">
    <source>
        <dbReference type="ARBA" id="ARBA00022679"/>
    </source>
</evidence>
<dbReference type="PROSITE" id="PS50089">
    <property type="entry name" value="ZF_RING_2"/>
    <property type="match status" value="1"/>
</dbReference>
<dbReference type="PANTHER" id="PTHR46913:SF1">
    <property type="entry name" value="RING-H2 FINGER PROTEIN ATL16"/>
    <property type="match status" value="1"/>
</dbReference>
<accession>A0AAN7RJQ7</accession>
<dbReference type="GO" id="GO:0016020">
    <property type="term" value="C:membrane"/>
    <property type="evidence" value="ECO:0007669"/>
    <property type="project" value="UniProtKB-SubCell"/>
</dbReference>
<gene>
    <name evidence="17" type="ORF">SAY86_021098</name>
</gene>
<evidence type="ECO:0000256" key="4">
    <source>
        <dbReference type="ARBA" id="ARBA00012483"/>
    </source>
</evidence>
<reference evidence="17 18" key="1">
    <citation type="journal article" date="2023" name="Hortic Res">
        <title>Pangenome of water caltrop reveals structural variations and asymmetric subgenome divergence after allopolyploidization.</title>
        <authorList>
            <person name="Zhang X."/>
            <person name="Chen Y."/>
            <person name="Wang L."/>
            <person name="Yuan Y."/>
            <person name="Fang M."/>
            <person name="Shi L."/>
            <person name="Lu R."/>
            <person name="Comes H.P."/>
            <person name="Ma Y."/>
            <person name="Chen Y."/>
            <person name="Huang G."/>
            <person name="Zhou Y."/>
            <person name="Zheng Z."/>
            <person name="Qiu Y."/>
        </authorList>
    </citation>
    <scope>NUCLEOTIDE SEQUENCE [LARGE SCALE GENOMIC DNA]</scope>
    <source>
        <strain evidence="17">F231</strain>
    </source>
</reference>
<evidence type="ECO:0000256" key="15">
    <source>
        <dbReference type="SAM" id="Phobius"/>
    </source>
</evidence>
<evidence type="ECO:0000313" key="18">
    <source>
        <dbReference type="Proteomes" id="UP001346149"/>
    </source>
</evidence>
<keyword evidence="7" id="KW-0479">Metal-binding</keyword>
<proteinExistence type="inferred from homology"/>
<keyword evidence="12 15" id="KW-0472">Membrane</keyword>
<keyword evidence="8 14" id="KW-0863">Zinc-finger</keyword>
<evidence type="ECO:0000256" key="7">
    <source>
        <dbReference type="ARBA" id="ARBA00022723"/>
    </source>
</evidence>
<dbReference type="GO" id="GO:0061630">
    <property type="term" value="F:ubiquitin protein ligase activity"/>
    <property type="evidence" value="ECO:0007669"/>
    <property type="project" value="UniProtKB-EC"/>
</dbReference>
<feature type="domain" description="RING-type" evidence="16">
    <location>
        <begin position="135"/>
        <end position="177"/>
    </location>
</feature>
<evidence type="ECO:0000256" key="8">
    <source>
        <dbReference type="ARBA" id="ARBA00022771"/>
    </source>
</evidence>
<dbReference type="PANTHER" id="PTHR46913">
    <property type="entry name" value="RING-H2 FINGER PROTEIN ATL16"/>
    <property type="match status" value="1"/>
</dbReference>
<comment type="pathway">
    <text evidence="3">Protein modification; protein ubiquitination.</text>
</comment>
<dbReference type="Proteomes" id="UP001346149">
    <property type="component" value="Unassembled WGS sequence"/>
</dbReference>
<keyword evidence="6 15" id="KW-0812">Transmembrane</keyword>
<name>A0AAN7RJQ7_TRANT</name>
<dbReference type="InterPro" id="IPR044600">
    <property type="entry name" value="ATL1/ATL16-like"/>
</dbReference>
<dbReference type="InterPro" id="IPR001841">
    <property type="entry name" value="Znf_RING"/>
</dbReference>
<evidence type="ECO:0000256" key="6">
    <source>
        <dbReference type="ARBA" id="ARBA00022692"/>
    </source>
</evidence>
<keyword evidence="5" id="KW-0808">Transferase</keyword>